<evidence type="ECO:0000256" key="1">
    <source>
        <dbReference type="SAM" id="MobiDB-lite"/>
    </source>
</evidence>
<keyword evidence="2" id="KW-0812">Transmembrane</keyword>
<reference evidence="3 4" key="1">
    <citation type="submission" date="2020-01" db="EMBL/GenBank/DDBJ databases">
        <authorList>
            <person name="Gupta K D."/>
        </authorList>
    </citation>
    <scope>NUCLEOTIDE SEQUENCE [LARGE SCALE GENOMIC DNA]</scope>
</reference>
<feature type="compositionally biased region" description="Polar residues" evidence="1">
    <location>
        <begin position="392"/>
        <end position="407"/>
    </location>
</feature>
<name>A0A8S0W272_CYCAE</name>
<protein>
    <submittedName>
        <fullName evidence="3">Uncharacterized protein</fullName>
    </submittedName>
</protein>
<feature type="compositionally biased region" description="Gly residues" evidence="1">
    <location>
        <begin position="278"/>
        <end position="288"/>
    </location>
</feature>
<comment type="caution">
    <text evidence="3">The sequence shown here is derived from an EMBL/GenBank/DDBJ whole genome shotgun (WGS) entry which is preliminary data.</text>
</comment>
<keyword evidence="2" id="KW-1133">Transmembrane helix</keyword>
<feature type="compositionally biased region" description="Low complexity" evidence="1">
    <location>
        <begin position="254"/>
        <end position="277"/>
    </location>
</feature>
<feature type="region of interest" description="Disordered" evidence="1">
    <location>
        <begin position="336"/>
        <end position="411"/>
    </location>
</feature>
<feature type="transmembrane region" description="Helical" evidence="2">
    <location>
        <begin position="292"/>
        <end position="316"/>
    </location>
</feature>
<accession>A0A8S0W272</accession>
<gene>
    <name evidence="3" type="ORF">AAE3_LOCUS1807</name>
</gene>
<proteinExistence type="predicted"/>
<organism evidence="3 4">
    <name type="scientific">Cyclocybe aegerita</name>
    <name type="common">Black poplar mushroom</name>
    <name type="synonym">Agrocybe aegerita</name>
    <dbReference type="NCBI Taxonomy" id="1973307"/>
    <lineage>
        <taxon>Eukaryota</taxon>
        <taxon>Fungi</taxon>
        <taxon>Dikarya</taxon>
        <taxon>Basidiomycota</taxon>
        <taxon>Agaricomycotina</taxon>
        <taxon>Agaricomycetes</taxon>
        <taxon>Agaricomycetidae</taxon>
        <taxon>Agaricales</taxon>
        <taxon>Agaricineae</taxon>
        <taxon>Bolbitiaceae</taxon>
        <taxon>Cyclocybe</taxon>
    </lineage>
</organism>
<dbReference type="EMBL" id="CACVBS010000024">
    <property type="protein sequence ID" value="CAA7259384.1"/>
    <property type="molecule type" value="Genomic_DNA"/>
</dbReference>
<evidence type="ECO:0000313" key="4">
    <source>
        <dbReference type="Proteomes" id="UP000467700"/>
    </source>
</evidence>
<keyword evidence="4" id="KW-1185">Reference proteome</keyword>
<feature type="region of interest" description="Disordered" evidence="1">
    <location>
        <begin position="254"/>
        <end position="288"/>
    </location>
</feature>
<evidence type="ECO:0000313" key="3">
    <source>
        <dbReference type="EMBL" id="CAA7259384.1"/>
    </source>
</evidence>
<feature type="region of interest" description="Disordered" evidence="1">
    <location>
        <begin position="457"/>
        <end position="476"/>
    </location>
</feature>
<keyword evidence="2" id="KW-0472">Membrane</keyword>
<sequence length="523" mass="53796">MASSSSLPQSSPHSLTLRTLRTLTHLTPLLPLLSLSLLPRTKAYTWAFERTAQQCQNLTISVSGSDGRPPYRVLILPFGPSPLEGNVEVRRILDVPFPGEEREVSFQLRYPESSQFVAVVSDASGFGSGGTSVAAQVTASSDSSCFDPTVMVSPQFVFSIEPANQIVQCVDTRIWWDPANVQGTPNFLGVIPGGQSFAVPQGQITTVPSQGTGFTWKPSLRGGTTLILVGGDSRGNGTGGSTLNVVSSGIQNDGSCLSNSSPSSTPGSPAGGSYPTGTDGGSSSGSGGSSNVGAIVGGVIGGLALIIAGICLLWFLRRRQSEQKRVKERPVDLLNADDDVGDEAPRNGAARTNELPQYYQPEPFLVPDPTLPSSTEGTSAGDDLESRRPLSGGTTMSFYTRTGTPDPSISGVSGSGYGYGLGAAGGAGGGGGGGGSSQGEGRRKGPLRQMRPVNIIQHDDAGPSLPDTGGKEDEEPVTIELPPAYTAVGRTPQGVATPPAQTQTPAAVVEQEAVARGQQAAGA</sequence>
<dbReference type="OrthoDB" id="3267813at2759"/>
<dbReference type="Proteomes" id="UP000467700">
    <property type="component" value="Unassembled WGS sequence"/>
</dbReference>
<evidence type="ECO:0000256" key="2">
    <source>
        <dbReference type="SAM" id="Phobius"/>
    </source>
</evidence>
<dbReference type="AlphaFoldDB" id="A0A8S0W272"/>